<name>A0A4Z2H2A2_9TELE</name>
<evidence type="ECO:0000313" key="3">
    <source>
        <dbReference type="Proteomes" id="UP000314294"/>
    </source>
</evidence>
<dbReference type="EMBL" id="SRLO01000342">
    <property type="protein sequence ID" value="TNN60017.1"/>
    <property type="molecule type" value="Genomic_DNA"/>
</dbReference>
<sequence length="95" mass="10576">MSSIHSLPCVPVQLHLTRGLWAVSPFEETFQLREREADPSASSEHELNMLDTTPASLRSTCQGKITLTFMLPSGNRRLETSVNSQHGCRILNTPL</sequence>
<dbReference type="AlphaFoldDB" id="A0A4Z2H2A2"/>
<dbReference type="Proteomes" id="UP000314294">
    <property type="component" value="Unassembled WGS sequence"/>
</dbReference>
<protein>
    <submittedName>
        <fullName evidence="2">Uncharacterized protein</fullName>
    </submittedName>
</protein>
<feature type="compositionally biased region" description="Basic and acidic residues" evidence="1">
    <location>
        <begin position="33"/>
        <end position="48"/>
    </location>
</feature>
<feature type="region of interest" description="Disordered" evidence="1">
    <location>
        <begin position="33"/>
        <end position="53"/>
    </location>
</feature>
<reference evidence="2 3" key="1">
    <citation type="submission" date="2019-03" db="EMBL/GenBank/DDBJ databases">
        <title>First draft genome of Liparis tanakae, snailfish: a comprehensive survey of snailfish specific genes.</title>
        <authorList>
            <person name="Kim W."/>
            <person name="Song I."/>
            <person name="Jeong J.-H."/>
            <person name="Kim D."/>
            <person name="Kim S."/>
            <person name="Ryu S."/>
            <person name="Song J.Y."/>
            <person name="Lee S.K."/>
        </authorList>
    </citation>
    <scope>NUCLEOTIDE SEQUENCE [LARGE SCALE GENOMIC DNA]</scope>
    <source>
        <tissue evidence="2">Muscle</tissue>
    </source>
</reference>
<proteinExistence type="predicted"/>
<comment type="caution">
    <text evidence="2">The sequence shown here is derived from an EMBL/GenBank/DDBJ whole genome shotgun (WGS) entry which is preliminary data.</text>
</comment>
<keyword evidence="3" id="KW-1185">Reference proteome</keyword>
<organism evidence="2 3">
    <name type="scientific">Liparis tanakae</name>
    <name type="common">Tanaka's snailfish</name>
    <dbReference type="NCBI Taxonomy" id="230148"/>
    <lineage>
        <taxon>Eukaryota</taxon>
        <taxon>Metazoa</taxon>
        <taxon>Chordata</taxon>
        <taxon>Craniata</taxon>
        <taxon>Vertebrata</taxon>
        <taxon>Euteleostomi</taxon>
        <taxon>Actinopterygii</taxon>
        <taxon>Neopterygii</taxon>
        <taxon>Teleostei</taxon>
        <taxon>Neoteleostei</taxon>
        <taxon>Acanthomorphata</taxon>
        <taxon>Eupercaria</taxon>
        <taxon>Perciformes</taxon>
        <taxon>Cottioidei</taxon>
        <taxon>Cottales</taxon>
        <taxon>Liparidae</taxon>
        <taxon>Liparis</taxon>
    </lineage>
</organism>
<gene>
    <name evidence="2" type="ORF">EYF80_029775</name>
</gene>
<accession>A0A4Z2H2A2</accession>
<evidence type="ECO:0000256" key="1">
    <source>
        <dbReference type="SAM" id="MobiDB-lite"/>
    </source>
</evidence>
<evidence type="ECO:0000313" key="2">
    <source>
        <dbReference type="EMBL" id="TNN60017.1"/>
    </source>
</evidence>